<accession>A0A484BE50</accession>
<gene>
    <name evidence="1" type="ORF">AWZ03_007514</name>
</gene>
<organism evidence="1 2">
    <name type="scientific">Drosophila navojoa</name>
    <name type="common">Fruit fly</name>
    <dbReference type="NCBI Taxonomy" id="7232"/>
    <lineage>
        <taxon>Eukaryota</taxon>
        <taxon>Metazoa</taxon>
        <taxon>Ecdysozoa</taxon>
        <taxon>Arthropoda</taxon>
        <taxon>Hexapoda</taxon>
        <taxon>Insecta</taxon>
        <taxon>Pterygota</taxon>
        <taxon>Neoptera</taxon>
        <taxon>Endopterygota</taxon>
        <taxon>Diptera</taxon>
        <taxon>Brachycera</taxon>
        <taxon>Muscomorpha</taxon>
        <taxon>Ephydroidea</taxon>
        <taxon>Drosophilidae</taxon>
        <taxon>Drosophila</taxon>
    </lineage>
</organism>
<evidence type="ECO:0000313" key="1">
    <source>
        <dbReference type="EMBL" id="TDG46065.1"/>
    </source>
</evidence>
<dbReference type="Proteomes" id="UP000295192">
    <property type="component" value="Unassembled WGS sequence"/>
</dbReference>
<dbReference type="AlphaFoldDB" id="A0A484BE50"/>
<evidence type="ECO:0000313" key="2">
    <source>
        <dbReference type="Proteomes" id="UP000295192"/>
    </source>
</evidence>
<reference evidence="1 2" key="1">
    <citation type="journal article" date="2019" name="J. Hered.">
        <title>An Improved Genome Assembly for Drosophila navojoa, the Basal Species in the mojavensis Cluster.</title>
        <authorList>
            <person name="Vanderlinde T."/>
            <person name="Dupim E.G."/>
            <person name="Nazario-Yepiz N.O."/>
            <person name="Carvalho A.B."/>
        </authorList>
    </citation>
    <scope>NUCLEOTIDE SEQUENCE [LARGE SCALE GENOMIC DNA]</scope>
    <source>
        <strain evidence="1">Navoj_Jal97</strain>
        <tissue evidence="1">Whole organism</tissue>
    </source>
</reference>
<dbReference type="EMBL" id="LSRL02000065">
    <property type="protein sequence ID" value="TDG46065.1"/>
    <property type="molecule type" value="Genomic_DNA"/>
</dbReference>
<name>A0A484BE50_DRONA</name>
<dbReference type="OrthoDB" id="7852031at2759"/>
<sequence>MEPYECPNQLSFDPYEQHYKPTSYNQIYADPEWEYFPEWDYRNMKRYGTLENSKLSNSFFKCEFPNKLHDRFHTSHPSEYQDYAVTKPNSIDRSRLRQPSGYANTEYLEVPYHNQRDCYTDYSPNVKYSPDYDSEWKYNPIPNIRSNYYPEPALSYDYDYDYKPEMYRRSPYQKKSVDFLGIDCEIPYNILKTKRNMFRTQRQNYEYPESFELLSVDIPFKETMPNHIPNFDSDYDCSRSESGYDYYSAANPRWRNPKNDAPSCLEELKRELLAELEREQRMNAQSPCQNPTPHVVVFPTPPANRVCPVCPPPTSRGCSYMKCWRPL</sequence>
<keyword evidence="2" id="KW-1185">Reference proteome</keyword>
<comment type="caution">
    <text evidence="1">The sequence shown here is derived from an EMBL/GenBank/DDBJ whole genome shotgun (WGS) entry which is preliminary data.</text>
</comment>
<proteinExistence type="predicted"/>
<protein>
    <submittedName>
        <fullName evidence="1">Uncharacterized protein</fullName>
    </submittedName>
</protein>